<feature type="transmembrane region" description="Helical" evidence="1">
    <location>
        <begin position="6"/>
        <end position="25"/>
    </location>
</feature>
<name>A0A2H3C1K8_9AGAR</name>
<proteinExistence type="predicted"/>
<protein>
    <submittedName>
        <fullName evidence="2">Uncharacterized protein</fullName>
    </submittedName>
</protein>
<keyword evidence="1" id="KW-0812">Transmembrane</keyword>
<keyword evidence="1" id="KW-1133">Transmembrane helix</keyword>
<keyword evidence="1" id="KW-0472">Membrane</keyword>
<keyword evidence="3" id="KW-1185">Reference proteome</keyword>
<sequence length="60" mass="6662">MFSIVLFVESVCLCYSIAWLAIGLLQHSPFKAFSKVLASLCTTTTRWVCQLHSADAPLRS</sequence>
<evidence type="ECO:0000313" key="2">
    <source>
        <dbReference type="EMBL" id="PBK76981.1"/>
    </source>
</evidence>
<dbReference type="EMBL" id="KZ293416">
    <property type="protein sequence ID" value="PBK76981.1"/>
    <property type="molecule type" value="Genomic_DNA"/>
</dbReference>
<organism evidence="2 3">
    <name type="scientific">Armillaria solidipes</name>
    <dbReference type="NCBI Taxonomy" id="1076256"/>
    <lineage>
        <taxon>Eukaryota</taxon>
        <taxon>Fungi</taxon>
        <taxon>Dikarya</taxon>
        <taxon>Basidiomycota</taxon>
        <taxon>Agaricomycotina</taxon>
        <taxon>Agaricomycetes</taxon>
        <taxon>Agaricomycetidae</taxon>
        <taxon>Agaricales</taxon>
        <taxon>Marasmiineae</taxon>
        <taxon>Physalacriaceae</taxon>
        <taxon>Armillaria</taxon>
    </lineage>
</organism>
<dbReference type="AlphaFoldDB" id="A0A2H3C1K8"/>
<dbReference type="Proteomes" id="UP000218334">
    <property type="component" value="Unassembled WGS sequence"/>
</dbReference>
<gene>
    <name evidence="2" type="ORF">ARMSODRAFT_948850</name>
</gene>
<accession>A0A2H3C1K8</accession>
<evidence type="ECO:0000256" key="1">
    <source>
        <dbReference type="SAM" id="Phobius"/>
    </source>
</evidence>
<evidence type="ECO:0000313" key="3">
    <source>
        <dbReference type="Proteomes" id="UP000218334"/>
    </source>
</evidence>
<reference evidence="3" key="1">
    <citation type="journal article" date="2017" name="Nat. Ecol. Evol.">
        <title>Genome expansion and lineage-specific genetic innovations in the forest pathogenic fungi Armillaria.</title>
        <authorList>
            <person name="Sipos G."/>
            <person name="Prasanna A.N."/>
            <person name="Walter M.C."/>
            <person name="O'Connor E."/>
            <person name="Balint B."/>
            <person name="Krizsan K."/>
            <person name="Kiss B."/>
            <person name="Hess J."/>
            <person name="Varga T."/>
            <person name="Slot J."/>
            <person name="Riley R."/>
            <person name="Boka B."/>
            <person name="Rigling D."/>
            <person name="Barry K."/>
            <person name="Lee J."/>
            <person name="Mihaltcheva S."/>
            <person name="LaButti K."/>
            <person name="Lipzen A."/>
            <person name="Waldron R."/>
            <person name="Moloney N.M."/>
            <person name="Sperisen C."/>
            <person name="Kredics L."/>
            <person name="Vagvoelgyi C."/>
            <person name="Patrignani A."/>
            <person name="Fitzpatrick D."/>
            <person name="Nagy I."/>
            <person name="Doyle S."/>
            <person name="Anderson J.B."/>
            <person name="Grigoriev I.V."/>
            <person name="Gueldener U."/>
            <person name="Muensterkoetter M."/>
            <person name="Nagy L.G."/>
        </authorList>
    </citation>
    <scope>NUCLEOTIDE SEQUENCE [LARGE SCALE GENOMIC DNA]</scope>
    <source>
        <strain evidence="3">28-4</strain>
    </source>
</reference>